<dbReference type="PROSITE" id="PS51011">
    <property type="entry name" value="ARID"/>
    <property type="match status" value="1"/>
</dbReference>
<dbReference type="AlphaFoldDB" id="A0A2R6NTY3"/>
<feature type="compositionally biased region" description="Polar residues" evidence="1">
    <location>
        <begin position="181"/>
        <end position="195"/>
    </location>
</feature>
<dbReference type="GO" id="GO:0003677">
    <property type="term" value="F:DNA binding"/>
    <property type="evidence" value="ECO:0007669"/>
    <property type="project" value="InterPro"/>
</dbReference>
<dbReference type="EMBL" id="MLYV02000838">
    <property type="protein sequence ID" value="PSR76619.1"/>
    <property type="molecule type" value="Genomic_DNA"/>
</dbReference>
<organism evidence="3 4">
    <name type="scientific">Hermanssonia centrifuga</name>
    <dbReference type="NCBI Taxonomy" id="98765"/>
    <lineage>
        <taxon>Eukaryota</taxon>
        <taxon>Fungi</taxon>
        <taxon>Dikarya</taxon>
        <taxon>Basidiomycota</taxon>
        <taxon>Agaricomycotina</taxon>
        <taxon>Agaricomycetes</taxon>
        <taxon>Polyporales</taxon>
        <taxon>Meruliaceae</taxon>
        <taxon>Hermanssonia</taxon>
    </lineage>
</organism>
<feature type="compositionally biased region" description="Low complexity" evidence="1">
    <location>
        <begin position="13"/>
        <end position="27"/>
    </location>
</feature>
<feature type="region of interest" description="Disordered" evidence="1">
    <location>
        <begin position="1"/>
        <end position="27"/>
    </location>
</feature>
<keyword evidence="4" id="KW-1185">Reference proteome</keyword>
<sequence length="450" mass="49582">MQDQYPPPTAHSEAALLQQQQQQQAELEEQMNQLLEATAQMSLLPQVSTPTTNAGQSQPAFATQTGMNQHASGGMIQAQDDISHAQDPTASGGLLNPAQLRERVVMLLDSINELQRHMLLVQATRAKYSEEQYSRVLTQFQNAVTERSTVLMEIAQAVHTLGMSVKPDGTEYNNDPALEQRSQSVNATPAGQPTSLEWHPQLEAGPLPPGSLLAALIGVEPQEVNRLLGLSMYPACELRRKGVPGHIIDKVELHRAALQRTRQGQTRSRDGGHDPQMSNGGPTAQEIARLQQIGRMELIRGLPVEAFRVVYQTWCQRQNITIDDRMMYFEGRSINLHSLHSEVVATGVAASRLSPEQWSVIGGRLRFPRVQYLPEPGPNDPPQSSPGAAQHLQHVYKEYLSVFDAAYIRSVIKSRYATIERLAQGTASTSPSSYAALKKILATEVLENGQ</sequence>
<evidence type="ECO:0000256" key="1">
    <source>
        <dbReference type="SAM" id="MobiDB-lite"/>
    </source>
</evidence>
<evidence type="ECO:0000313" key="4">
    <source>
        <dbReference type="Proteomes" id="UP000186601"/>
    </source>
</evidence>
<gene>
    <name evidence="3" type="ORF">PHLCEN_2v8377</name>
</gene>
<accession>A0A2R6NTY3</accession>
<dbReference type="SUPFAM" id="SSF46774">
    <property type="entry name" value="ARID-like"/>
    <property type="match status" value="1"/>
</dbReference>
<dbReference type="InterPro" id="IPR001606">
    <property type="entry name" value="ARID_dom"/>
</dbReference>
<feature type="domain" description="ARID" evidence="2">
    <location>
        <begin position="301"/>
        <end position="408"/>
    </location>
</feature>
<dbReference type="Pfam" id="PF01388">
    <property type="entry name" value="ARID"/>
    <property type="match status" value="1"/>
</dbReference>
<reference evidence="3 4" key="1">
    <citation type="submission" date="2018-02" db="EMBL/GenBank/DDBJ databases">
        <title>Genome sequence of the basidiomycete white-rot fungus Phlebia centrifuga.</title>
        <authorList>
            <person name="Granchi Z."/>
            <person name="Peng M."/>
            <person name="de Vries R.P."/>
            <person name="Hilden K."/>
            <person name="Makela M.R."/>
            <person name="Grigoriev I."/>
            <person name="Riley R."/>
        </authorList>
    </citation>
    <scope>NUCLEOTIDE SEQUENCE [LARGE SCALE GENOMIC DNA]</scope>
    <source>
        <strain evidence="3 4">FBCC195</strain>
    </source>
</reference>
<dbReference type="Gene3D" id="1.10.150.60">
    <property type="entry name" value="ARID DNA-binding domain"/>
    <property type="match status" value="1"/>
</dbReference>
<protein>
    <recommendedName>
        <fullName evidence="2">ARID domain-containing protein</fullName>
    </recommendedName>
</protein>
<dbReference type="InterPro" id="IPR036431">
    <property type="entry name" value="ARID_dom_sf"/>
</dbReference>
<proteinExistence type="predicted"/>
<dbReference type="OrthoDB" id="1938591at2759"/>
<name>A0A2R6NTY3_9APHY</name>
<feature type="region of interest" description="Disordered" evidence="1">
    <location>
        <begin position="181"/>
        <end position="203"/>
    </location>
</feature>
<dbReference type="Proteomes" id="UP000186601">
    <property type="component" value="Unassembled WGS sequence"/>
</dbReference>
<comment type="caution">
    <text evidence="3">The sequence shown here is derived from an EMBL/GenBank/DDBJ whole genome shotgun (WGS) entry which is preliminary data.</text>
</comment>
<dbReference type="STRING" id="98765.A0A2R6NTY3"/>
<feature type="region of interest" description="Disordered" evidence="1">
    <location>
        <begin position="259"/>
        <end position="282"/>
    </location>
</feature>
<dbReference type="CDD" id="cd16100">
    <property type="entry name" value="ARID"/>
    <property type="match status" value="1"/>
</dbReference>
<evidence type="ECO:0000313" key="3">
    <source>
        <dbReference type="EMBL" id="PSR76619.1"/>
    </source>
</evidence>
<evidence type="ECO:0000259" key="2">
    <source>
        <dbReference type="PROSITE" id="PS51011"/>
    </source>
</evidence>